<evidence type="ECO:0000256" key="1">
    <source>
        <dbReference type="SAM" id="MobiDB-lite"/>
    </source>
</evidence>
<feature type="chain" id="PRO_5047256066" evidence="2">
    <location>
        <begin position="23"/>
        <end position="133"/>
    </location>
</feature>
<dbReference type="RefSeq" id="WP_277577692.1">
    <property type="nucleotide sequence ID" value="NZ_JANRMI010000002.1"/>
</dbReference>
<feature type="signal peptide" evidence="2">
    <location>
        <begin position="1"/>
        <end position="22"/>
    </location>
</feature>
<gene>
    <name evidence="3" type="ORF">NWE73_07555</name>
</gene>
<name>A0ABT6DJ14_9BACT</name>
<reference evidence="3" key="1">
    <citation type="submission" date="2022-08" db="EMBL/GenBank/DDBJ databases">
        <title>Novel Bdellovibrio Species Isolated from Svalbard: Designation Bdellovibrio svalbardensis.</title>
        <authorList>
            <person name="Mitchell R.J."/>
            <person name="Choi S.Y."/>
        </authorList>
    </citation>
    <scope>NUCLEOTIDE SEQUENCE</scope>
    <source>
        <strain evidence="3">PAP01</strain>
    </source>
</reference>
<comment type="caution">
    <text evidence="3">The sequence shown here is derived from an EMBL/GenBank/DDBJ whole genome shotgun (WGS) entry which is preliminary data.</text>
</comment>
<evidence type="ECO:0000313" key="3">
    <source>
        <dbReference type="EMBL" id="MDG0816215.1"/>
    </source>
</evidence>
<feature type="region of interest" description="Disordered" evidence="1">
    <location>
        <begin position="93"/>
        <end position="133"/>
    </location>
</feature>
<keyword evidence="2" id="KW-0732">Signal</keyword>
<protein>
    <submittedName>
        <fullName evidence="3">Uncharacterized protein</fullName>
    </submittedName>
</protein>
<evidence type="ECO:0000313" key="4">
    <source>
        <dbReference type="Proteomes" id="UP001152321"/>
    </source>
</evidence>
<accession>A0ABT6DJ14</accession>
<evidence type="ECO:0000256" key="2">
    <source>
        <dbReference type="SAM" id="SignalP"/>
    </source>
</evidence>
<proteinExistence type="predicted"/>
<organism evidence="3 4">
    <name type="scientific">Bdellovibrio svalbardensis</name>
    <dbReference type="NCBI Taxonomy" id="2972972"/>
    <lineage>
        <taxon>Bacteria</taxon>
        <taxon>Pseudomonadati</taxon>
        <taxon>Bdellovibrionota</taxon>
        <taxon>Bdellovibrionia</taxon>
        <taxon>Bdellovibrionales</taxon>
        <taxon>Pseudobdellovibrionaceae</taxon>
        <taxon>Bdellovibrio</taxon>
    </lineage>
</organism>
<sequence length="133" mass="13812">MKTILAAFIATVAMSFSTAALAHDNCSYETPQPLSEMFPQTGPISEEMKMQRQYDSECECPTGWDQRVRYCWGGNGFYKCGYICSKYENPGSGGNHGGHDHAGNGGQTGGNGNGAGGNGNGAGGANGNSGGHH</sequence>
<feature type="compositionally biased region" description="Gly residues" evidence="1">
    <location>
        <begin position="103"/>
        <end position="133"/>
    </location>
</feature>
<keyword evidence="4" id="KW-1185">Reference proteome</keyword>
<dbReference type="Proteomes" id="UP001152321">
    <property type="component" value="Unassembled WGS sequence"/>
</dbReference>
<dbReference type="EMBL" id="JANRMI010000002">
    <property type="protein sequence ID" value="MDG0816215.1"/>
    <property type="molecule type" value="Genomic_DNA"/>
</dbReference>